<accession>A0ABV5GC68</accession>
<dbReference type="Gene3D" id="3.40.50.300">
    <property type="entry name" value="P-loop containing nucleotide triphosphate hydrolases"/>
    <property type="match status" value="1"/>
</dbReference>
<name>A0ABV5GC68_9FLAO</name>
<dbReference type="PANTHER" id="PTHR43394">
    <property type="entry name" value="ATP-DEPENDENT PERMEASE MDL1, MITOCHONDRIAL"/>
    <property type="match status" value="1"/>
</dbReference>
<evidence type="ECO:0000313" key="11">
    <source>
        <dbReference type="Proteomes" id="UP001589576"/>
    </source>
</evidence>
<dbReference type="SMART" id="SM00382">
    <property type="entry name" value="AAA"/>
    <property type="match status" value="1"/>
</dbReference>
<dbReference type="InterPro" id="IPR003593">
    <property type="entry name" value="AAA+_ATPase"/>
</dbReference>
<dbReference type="SUPFAM" id="SSF90123">
    <property type="entry name" value="ABC transporter transmembrane region"/>
    <property type="match status" value="1"/>
</dbReference>
<dbReference type="Gene3D" id="1.20.1560.10">
    <property type="entry name" value="ABC transporter type 1, transmembrane domain"/>
    <property type="match status" value="1"/>
</dbReference>
<dbReference type="InterPro" id="IPR017871">
    <property type="entry name" value="ABC_transporter-like_CS"/>
</dbReference>
<feature type="transmembrane region" description="Helical" evidence="7">
    <location>
        <begin position="166"/>
        <end position="184"/>
    </location>
</feature>
<protein>
    <submittedName>
        <fullName evidence="10">ABC transporter ATP-binding protein</fullName>
    </submittedName>
</protein>
<dbReference type="GO" id="GO:0005524">
    <property type="term" value="F:ATP binding"/>
    <property type="evidence" value="ECO:0007669"/>
    <property type="project" value="UniProtKB-KW"/>
</dbReference>
<dbReference type="PROSITE" id="PS00211">
    <property type="entry name" value="ABC_TRANSPORTER_1"/>
    <property type="match status" value="1"/>
</dbReference>
<keyword evidence="3" id="KW-0547">Nucleotide-binding</keyword>
<feature type="transmembrane region" description="Helical" evidence="7">
    <location>
        <begin position="12"/>
        <end position="34"/>
    </location>
</feature>
<gene>
    <name evidence="10" type="ORF">ACFFUU_03820</name>
</gene>
<evidence type="ECO:0000256" key="4">
    <source>
        <dbReference type="ARBA" id="ARBA00022840"/>
    </source>
</evidence>
<dbReference type="Pfam" id="PF00664">
    <property type="entry name" value="ABC_membrane"/>
    <property type="match status" value="1"/>
</dbReference>
<keyword evidence="4 10" id="KW-0067">ATP-binding</keyword>
<feature type="domain" description="ABC transmembrane type-1" evidence="9">
    <location>
        <begin position="19"/>
        <end position="310"/>
    </location>
</feature>
<dbReference type="SUPFAM" id="SSF52540">
    <property type="entry name" value="P-loop containing nucleoside triphosphate hydrolases"/>
    <property type="match status" value="1"/>
</dbReference>
<dbReference type="Pfam" id="PF00005">
    <property type="entry name" value="ABC_tran"/>
    <property type="match status" value="1"/>
</dbReference>
<dbReference type="CDD" id="cd18541">
    <property type="entry name" value="ABC_6TM_TmrB_like"/>
    <property type="match status" value="1"/>
</dbReference>
<feature type="domain" description="ABC transporter" evidence="8">
    <location>
        <begin position="342"/>
        <end position="577"/>
    </location>
</feature>
<feature type="transmembrane region" description="Helical" evidence="7">
    <location>
        <begin position="243"/>
        <end position="267"/>
    </location>
</feature>
<evidence type="ECO:0000259" key="9">
    <source>
        <dbReference type="PROSITE" id="PS50929"/>
    </source>
</evidence>
<evidence type="ECO:0000256" key="2">
    <source>
        <dbReference type="ARBA" id="ARBA00022692"/>
    </source>
</evidence>
<dbReference type="InterPro" id="IPR036640">
    <property type="entry name" value="ABC1_TM_sf"/>
</dbReference>
<proteinExistence type="predicted"/>
<evidence type="ECO:0000259" key="8">
    <source>
        <dbReference type="PROSITE" id="PS50893"/>
    </source>
</evidence>
<organism evidence="10 11">
    <name type="scientific">Flavobacterium paronense</name>
    <dbReference type="NCBI Taxonomy" id="1392775"/>
    <lineage>
        <taxon>Bacteria</taxon>
        <taxon>Pseudomonadati</taxon>
        <taxon>Bacteroidota</taxon>
        <taxon>Flavobacteriia</taxon>
        <taxon>Flavobacteriales</taxon>
        <taxon>Flavobacteriaceae</taxon>
        <taxon>Flavobacterium</taxon>
    </lineage>
</organism>
<comment type="caution">
    <text evidence="10">The sequence shown here is derived from an EMBL/GenBank/DDBJ whole genome shotgun (WGS) entry which is preliminary data.</text>
</comment>
<comment type="subcellular location">
    <subcellularLocation>
        <location evidence="1">Cell membrane</location>
        <topology evidence="1">Multi-pass membrane protein</topology>
    </subcellularLocation>
</comment>
<dbReference type="PROSITE" id="PS50893">
    <property type="entry name" value="ABC_TRANSPORTER_2"/>
    <property type="match status" value="1"/>
</dbReference>
<dbReference type="InterPro" id="IPR011527">
    <property type="entry name" value="ABC1_TM_dom"/>
</dbReference>
<evidence type="ECO:0000313" key="10">
    <source>
        <dbReference type="EMBL" id="MFB9088719.1"/>
    </source>
</evidence>
<keyword evidence="11" id="KW-1185">Reference proteome</keyword>
<keyword evidence="6 7" id="KW-0472">Membrane</keyword>
<feature type="transmembrane region" description="Helical" evidence="7">
    <location>
        <begin position="63"/>
        <end position="83"/>
    </location>
</feature>
<evidence type="ECO:0000256" key="5">
    <source>
        <dbReference type="ARBA" id="ARBA00022989"/>
    </source>
</evidence>
<evidence type="ECO:0000256" key="6">
    <source>
        <dbReference type="ARBA" id="ARBA00023136"/>
    </source>
</evidence>
<dbReference type="InterPro" id="IPR027417">
    <property type="entry name" value="P-loop_NTPase"/>
</dbReference>
<keyword evidence="5 7" id="KW-1133">Transmembrane helix</keyword>
<sequence length="585" mass="66599">MKELQYLNKYFVKYKFHFLLGIIITIVAQIFSLFTPKLISKSFKAIEEFHKNNISSEVIKTELIHNILWIVGTTLIAGVLTFLMRQTLIVMSRHVEFDLKNEVFKHYEVLDQNFYKRNRTGDLMNRISEDVAKVRMYVGPAVMYTINTFIRFTVVIIYMYNVSPLLTFYTIFPLPILSFIIFRLSKEINKRSTIFQQYLSKVSSFTQEIFSGIRVLKAYSLEKQYQNNLEDLAKESKTKSMSLAIVQSLFGPLMIALIGVSNLIVIYFGGMMYINGTIKSIGTIAEFILYVNMLTWPVASIGWVSSLVQEAEASQKRINEFLKIEPEIKNKTTEKSNIQGEIAFNNVTFTYEDTEITALQNISFKVKKGETLAILGKTGSGKSSILSLITRMYDIKEGTITIDGKKIDQVNLYDLRDSIGIVPQDAFLFSDSIKNNIKFGKENATDDEVINAAKKAVVHDNIVNFKKQYETILGERGITLSGGQKQRVSIARAIIKNPEILLFDDCLSAVDTETEEQILNNLLEISKDKTTIIVSHRVSSAKNADKIIIIDEGQIIQEGTHNQLVNQEGYYAELYAKQLSEKELN</sequence>
<dbReference type="PANTHER" id="PTHR43394:SF1">
    <property type="entry name" value="ATP-BINDING CASSETTE SUB-FAMILY B MEMBER 10, MITOCHONDRIAL"/>
    <property type="match status" value="1"/>
</dbReference>
<keyword evidence="2 7" id="KW-0812">Transmembrane</keyword>
<reference evidence="10 11" key="1">
    <citation type="submission" date="2024-09" db="EMBL/GenBank/DDBJ databases">
        <authorList>
            <person name="Sun Q."/>
            <person name="Mori K."/>
        </authorList>
    </citation>
    <scope>NUCLEOTIDE SEQUENCE [LARGE SCALE GENOMIC DNA]</scope>
    <source>
        <strain evidence="10 11">CECT 8460</strain>
    </source>
</reference>
<dbReference type="InterPro" id="IPR039421">
    <property type="entry name" value="Type_1_exporter"/>
</dbReference>
<dbReference type="InterPro" id="IPR003439">
    <property type="entry name" value="ABC_transporter-like_ATP-bd"/>
</dbReference>
<dbReference type="EMBL" id="JBHMFB010000010">
    <property type="protein sequence ID" value="MFB9088719.1"/>
    <property type="molecule type" value="Genomic_DNA"/>
</dbReference>
<evidence type="ECO:0000256" key="7">
    <source>
        <dbReference type="SAM" id="Phobius"/>
    </source>
</evidence>
<evidence type="ECO:0000256" key="3">
    <source>
        <dbReference type="ARBA" id="ARBA00022741"/>
    </source>
</evidence>
<dbReference type="RefSeq" id="WP_290285977.1">
    <property type="nucleotide sequence ID" value="NZ_JAUFQN010000019.1"/>
</dbReference>
<dbReference type="PROSITE" id="PS50929">
    <property type="entry name" value="ABC_TM1F"/>
    <property type="match status" value="1"/>
</dbReference>
<dbReference type="Proteomes" id="UP001589576">
    <property type="component" value="Unassembled WGS sequence"/>
</dbReference>
<evidence type="ECO:0000256" key="1">
    <source>
        <dbReference type="ARBA" id="ARBA00004651"/>
    </source>
</evidence>
<feature type="transmembrane region" description="Helical" evidence="7">
    <location>
        <begin position="141"/>
        <end position="160"/>
    </location>
</feature>